<evidence type="ECO:0000313" key="5">
    <source>
        <dbReference type="EMBL" id="GHE24903.1"/>
    </source>
</evidence>
<reference evidence="5" key="2">
    <citation type="submission" date="2020-09" db="EMBL/GenBank/DDBJ databases">
        <authorList>
            <person name="Sun Q."/>
            <person name="Kim S."/>
        </authorList>
    </citation>
    <scope>NUCLEOTIDE SEQUENCE</scope>
    <source>
        <strain evidence="5">KCTC 32020</strain>
    </source>
</reference>
<dbReference type="Proteomes" id="UP000636453">
    <property type="component" value="Unassembled WGS sequence"/>
</dbReference>
<feature type="transmembrane region" description="Helical" evidence="1">
    <location>
        <begin position="266"/>
        <end position="284"/>
    </location>
</feature>
<keyword evidence="1" id="KW-0812">Transmembrane</keyword>
<keyword evidence="6" id="KW-1185">Reference proteome</keyword>
<feature type="signal peptide" evidence="2">
    <location>
        <begin position="1"/>
        <end position="34"/>
    </location>
</feature>
<feature type="transmembrane region" description="Helical" evidence="1">
    <location>
        <begin position="327"/>
        <end position="345"/>
    </location>
</feature>
<dbReference type="AlphaFoldDB" id="A0A918YVD7"/>
<dbReference type="Pfam" id="PF13387">
    <property type="entry name" value="Lnb_N"/>
    <property type="match status" value="1"/>
</dbReference>
<dbReference type="OrthoDB" id="319167at2"/>
<keyword evidence="1" id="KW-1133">Transmembrane helix</keyword>
<dbReference type="RefSeq" id="WP_146471727.1">
    <property type="nucleotide sequence ID" value="NZ_BNCF01000001.1"/>
</dbReference>
<gene>
    <name evidence="5" type="ORF">GCM10007167_00850</name>
</gene>
<feature type="chain" id="PRO_5037019570" evidence="2">
    <location>
        <begin position="35"/>
        <end position="407"/>
    </location>
</feature>
<keyword evidence="1" id="KW-0472">Membrane</keyword>
<comment type="caution">
    <text evidence="5">The sequence shown here is derived from an EMBL/GenBank/DDBJ whole genome shotgun (WGS) entry which is preliminary data.</text>
</comment>
<feature type="transmembrane region" description="Helical" evidence="1">
    <location>
        <begin position="291"/>
        <end position="315"/>
    </location>
</feature>
<evidence type="ECO:0000313" key="6">
    <source>
        <dbReference type="Proteomes" id="UP000636453"/>
    </source>
</evidence>
<evidence type="ECO:0000256" key="1">
    <source>
        <dbReference type="SAM" id="Phobius"/>
    </source>
</evidence>
<proteinExistence type="predicted"/>
<feature type="transmembrane region" description="Helical" evidence="1">
    <location>
        <begin position="381"/>
        <end position="399"/>
    </location>
</feature>
<organism evidence="5 6">
    <name type="scientific">Vulcaniibacterium thermophilum</name>
    <dbReference type="NCBI Taxonomy" id="1169913"/>
    <lineage>
        <taxon>Bacteria</taxon>
        <taxon>Pseudomonadati</taxon>
        <taxon>Pseudomonadota</taxon>
        <taxon>Gammaproteobacteria</taxon>
        <taxon>Lysobacterales</taxon>
        <taxon>Lysobacteraceae</taxon>
        <taxon>Vulcaniibacterium</taxon>
    </lineage>
</organism>
<evidence type="ECO:0000259" key="4">
    <source>
        <dbReference type="Pfam" id="PF25221"/>
    </source>
</evidence>
<feature type="domain" description="Lnb-like transmembrane" evidence="4">
    <location>
        <begin position="275"/>
        <end position="394"/>
    </location>
</feature>
<keyword evidence="2" id="KW-0732">Signal</keyword>
<feature type="domain" description="Lnb N-terminal periplasmic" evidence="3">
    <location>
        <begin position="34"/>
        <end position="173"/>
    </location>
</feature>
<dbReference type="EMBL" id="BNCF01000001">
    <property type="protein sequence ID" value="GHE24903.1"/>
    <property type="molecule type" value="Genomic_DNA"/>
</dbReference>
<protein>
    <submittedName>
        <fullName evidence="5">Membrane protein</fullName>
    </submittedName>
</protein>
<dbReference type="Pfam" id="PF25221">
    <property type="entry name" value="5TMH_Lnb"/>
    <property type="match status" value="1"/>
</dbReference>
<feature type="transmembrane region" description="Helical" evidence="1">
    <location>
        <begin position="357"/>
        <end position="375"/>
    </location>
</feature>
<reference evidence="5" key="1">
    <citation type="journal article" date="2014" name="Int. J. Syst. Evol. Microbiol.">
        <title>Complete genome sequence of Corynebacterium casei LMG S-19264T (=DSM 44701T), isolated from a smear-ripened cheese.</title>
        <authorList>
            <consortium name="US DOE Joint Genome Institute (JGI-PGF)"/>
            <person name="Walter F."/>
            <person name="Albersmeier A."/>
            <person name="Kalinowski J."/>
            <person name="Ruckert C."/>
        </authorList>
    </citation>
    <scope>NUCLEOTIDE SEQUENCE</scope>
    <source>
        <strain evidence="5">KCTC 32020</strain>
    </source>
</reference>
<accession>A0A918YVD7</accession>
<evidence type="ECO:0000259" key="3">
    <source>
        <dbReference type="Pfam" id="PF13387"/>
    </source>
</evidence>
<sequence length="407" mass="45074">MTGRTPARGGGCLRLLLTALLAFGWLLAAPPAQAQADAPRIGVATMAPGEIFFERFGHNAIVVADPRTGAATAYNFGFFDPTEPDFLARFVEGRMRYRLAALPFAEDLAYYRQVGRGVTVQWLDLTPDQARELAQALRINALPQNAHYDYQYFDDNCATRVRDALDRALDGALKRQTAGRSHGNTYRGEALRLSRPVWWMWLGFDLGLGPAADAPRSVWEDAFVPMRLADALAETRTAAGGPLVVATERVLPHRLAPEPGERPIRWMPWAAAGVALAAALLLAARRAPRALGAFALVWWTLCTLIGATLLFLWVGTEHRYAWANRNLLLFLPLCALLLPAAWRRLRARAPRRWERTALAVVAGIAALALFFYWLPKVPQQNLHWIVLTLPVHAALALAWPRAARRTG</sequence>
<name>A0A918YVD7_9GAMM</name>
<dbReference type="InterPro" id="IPR057436">
    <property type="entry name" value="5TMH_Lnb"/>
</dbReference>
<dbReference type="InterPro" id="IPR025178">
    <property type="entry name" value="Lnb_N"/>
</dbReference>
<evidence type="ECO:0000256" key="2">
    <source>
        <dbReference type="SAM" id="SignalP"/>
    </source>
</evidence>